<dbReference type="Proteomes" id="UP000011116">
    <property type="component" value="Chromosome 3H"/>
</dbReference>
<feature type="region of interest" description="Disordered" evidence="1">
    <location>
        <begin position="596"/>
        <end position="635"/>
    </location>
</feature>
<feature type="compositionally biased region" description="Low complexity" evidence="1">
    <location>
        <begin position="63"/>
        <end position="74"/>
    </location>
</feature>
<feature type="compositionally biased region" description="Basic and acidic residues" evidence="1">
    <location>
        <begin position="605"/>
        <end position="622"/>
    </location>
</feature>
<reference evidence="4" key="1">
    <citation type="journal article" date="2012" name="Nature">
        <title>A physical, genetic and functional sequence assembly of the barley genome.</title>
        <authorList>
            <consortium name="The International Barley Genome Sequencing Consortium"/>
            <person name="Mayer K.F."/>
            <person name="Waugh R."/>
            <person name="Brown J.W."/>
            <person name="Schulman A."/>
            <person name="Langridge P."/>
            <person name="Platzer M."/>
            <person name="Fincher G.B."/>
            <person name="Muehlbauer G.J."/>
            <person name="Sato K."/>
            <person name="Close T.J."/>
            <person name="Wise R.P."/>
            <person name="Stein N."/>
        </authorList>
    </citation>
    <scope>NUCLEOTIDE SEQUENCE [LARGE SCALE GENOMIC DNA]</scope>
    <source>
        <strain evidence="4">cv. Morex</strain>
    </source>
</reference>
<sequence>MDAHTDTPLTSLYSRDPPAAENPSAASVGAGAGAAAAGAPPTVGLARSLFLPPRMTTPTGGVAPTPSRAAAAPSKLRNASEPKKGKTSAKKKATDGSGSSKAKKKLAGRRTGAASTEAPASSLVEPAADAHHVFDKMPPSLNDDAYMLTMGVGSNNSHWSQTNDIHLSDHEFEVDEEGEGIVEAPKGRAGNYTTNNDKLLCNTWLQVSRDPSVGGDQSRDAYWGRMKEHFDAQNVSGIDRSERSLRSRWSTINSDCQKWAAAQKAVDKLNPSGTNEDDRYNIAQNLFKEETRTTKKGKIKKGKIFTLPHCYEVLKDDEKWKKRGDLDDLHLRNKRKRTIELNDDDEEDDALSDDDKRSPTPNSVSYSKPKRPDGCKKDKTEKKKRKGDDELTNAMEAIEKARKEANEVRKMARNQDAAAEERRLATEERRVAAEERKVALEERKVGMEERAKLLEWEKHLFFLDTSLFNYAQKEYVNLAQGEVLIQKRAMIRTMGGGGLGGMGGGGLGAMRGLGGFRAMGGMGAPPTAMGGMGGFGAPSNAMGGISGFGAPSNAMGGMDGMSFASLMGGMGAPPAMGGMSFDVPHTHTHENAVEDLAKTVGATRDAVRDEVREEDSSSKAEESSSEEEEEDEEDG</sequence>
<organism evidence="3 4">
    <name type="scientific">Hordeum vulgare subsp. vulgare</name>
    <name type="common">Domesticated barley</name>
    <dbReference type="NCBI Taxonomy" id="112509"/>
    <lineage>
        <taxon>Eukaryota</taxon>
        <taxon>Viridiplantae</taxon>
        <taxon>Streptophyta</taxon>
        <taxon>Embryophyta</taxon>
        <taxon>Tracheophyta</taxon>
        <taxon>Spermatophyta</taxon>
        <taxon>Magnoliopsida</taxon>
        <taxon>Liliopsida</taxon>
        <taxon>Poales</taxon>
        <taxon>Poaceae</taxon>
        <taxon>BOP clade</taxon>
        <taxon>Pooideae</taxon>
        <taxon>Triticodae</taxon>
        <taxon>Triticeae</taxon>
        <taxon>Hordeinae</taxon>
        <taxon>Hordeum</taxon>
    </lineage>
</organism>
<feature type="compositionally biased region" description="Acidic residues" evidence="1">
    <location>
        <begin position="623"/>
        <end position="635"/>
    </location>
</feature>
<accession>A0A8I6XAD4</accession>
<feature type="compositionally biased region" description="Low complexity" evidence="1">
    <location>
        <begin position="24"/>
        <end position="39"/>
    </location>
</feature>
<evidence type="ECO:0000256" key="1">
    <source>
        <dbReference type="SAM" id="MobiDB-lite"/>
    </source>
</evidence>
<proteinExistence type="predicted"/>
<dbReference type="PANTHER" id="PTHR45125">
    <property type="entry name" value="F21J9.4-RELATED"/>
    <property type="match status" value="1"/>
</dbReference>
<dbReference type="Gramene" id="HORVU.MOREX.r2.3HG0256610.1">
    <property type="protein sequence ID" value="HORVU.MOREX.r2.3HG0256610.1"/>
    <property type="gene ID" value="HORVU.MOREX.r2.3HG0256610"/>
</dbReference>
<dbReference type="Gramene" id="HORVU.MOREX.r3.3HG0307150.1">
    <property type="protein sequence ID" value="HORVU.MOREX.r3.3HG0307150.1"/>
    <property type="gene ID" value="HORVU.MOREX.r3.3HG0307150"/>
</dbReference>
<reference evidence="3" key="2">
    <citation type="submission" date="2020-10" db="EMBL/GenBank/DDBJ databases">
        <authorList>
            <person name="Scholz U."/>
            <person name="Mascher M."/>
            <person name="Fiebig A."/>
        </authorList>
    </citation>
    <scope>NUCLEOTIDE SEQUENCE [LARGE SCALE GENOMIC DNA]</scope>
    <source>
        <strain evidence="3">cv. Morex</strain>
    </source>
</reference>
<evidence type="ECO:0000259" key="2">
    <source>
        <dbReference type="Pfam" id="PF14303"/>
    </source>
</evidence>
<feature type="compositionally biased region" description="Basic and acidic residues" evidence="1">
    <location>
        <begin position="370"/>
        <end position="389"/>
    </location>
</feature>
<dbReference type="Pfam" id="PF14303">
    <property type="entry name" value="NAM-associated"/>
    <property type="match status" value="1"/>
</dbReference>
<feature type="region of interest" description="Disordered" evidence="1">
    <location>
        <begin position="1"/>
        <end position="126"/>
    </location>
</feature>
<evidence type="ECO:0000313" key="3">
    <source>
        <dbReference type="EnsemblPlants" id="HORVU.MOREX.r3.3HG0307150.1"/>
    </source>
</evidence>
<feature type="domain" description="No apical meristem-associated C-terminal" evidence="2">
    <location>
        <begin position="303"/>
        <end position="480"/>
    </location>
</feature>
<dbReference type="AlphaFoldDB" id="A0A8I6XAD4"/>
<dbReference type="PANTHER" id="PTHR45125:SF43">
    <property type="entry name" value="NO APICAL MERISTEM-ASSOCIATED C-TERMINAL DOMAIN-CONTAINING PROTEIN"/>
    <property type="match status" value="1"/>
</dbReference>
<name>A0A8I6XAD4_HORVV</name>
<evidence type="ECO:0000313" key="4">
    <source>
        <dbReference type="Proteomes" id="UP000011116"/>
    </source>
</evidence>
<feature type="region of interest" description="Disordered" evidence="1">
    <location>
        <begin position="343"/>
        <end position="392"/>
    </location>
</feature>
<keyword evidence="4" id="KW-1185">Reference proteome</keyword>
<feature type="compositionally biased region" description="Acidic residues" evidence="1">
    <location>
        <begin position="343"/>
        <end position="352"/>
    </location>
</feature>
<dbReference type="InterPro" id="IPR029466">
    <property type="entry name" value="NAM-associated_C"/>
</dbReference>
<protein>
    <recommendedName>
        <fullName evidence="2">No apical meristem-associated C-terminal domain-containing protein</fullName>
    </recommendedName>
</protein>
<dbReference type="EnsemblPlants" id="HORVU.MOREX.r3.3HG0307150.1">
    <property type="protein sequence ID" value="HORVU.MOREX.r3.3HG0307150.1"/>
    <property type="gene ID" value="HORVU.MOREX.r3.3HG0307150"/>
</dbReference>
<reference evidence="3" key="3">
    <citation type="submission" date="2022-01" db="UniProtKB">
        <authorList>
            <consortium name="EnsemblPlants"/>
        </authorList>
    </citation>
    <scope>IDENTIFICATION</scope>
    <source>
        <strain evidence="3">subsp. vulgare</strain>
    </source>
</reference>